<feature type="compositionally biased region" description="Basic and acidic residues" evidence="1">
    <location>
        <begin position="86"/>
        <end position="101"/>
    </location>
</feature>
<feature type="compositionally biased region" description="Low complexity" evidence="1">
    <location>
        <begin position="73"/>
        <end position="85"/>
    </location>
</feature>
<organism evidence="2 3">
    <name type="scientific">Prototheca wickerhamii</name>
    <dbReference type="NCBI Taxonomy" id="3111"/>
    <lineage>
        <taxon>Eukaryota</taxon>
        <taxon>Viridiplantae</taxon>
        <taxon>Chlorophyta</taxon>
        <taxon>core chlorophytes</taxon>
        <taxon>Trebouxiophyceae</taxon>
        <taxon>Chlorellales</taxon>
        <taxon>Chlorellaceae</taxon>
        <taxon>Prototheca</taxon>
    </lineage>
</organism>
<dbReference type="Proteomes" id="UP001255856">
    <property type="component" value="Unassembled WGS sequence"/>
</dbReference>
<name>A0AAD9MGV5_PROWI</name>
<evidence type="ECO:0000256" key="1">
    <source>
        <dbReference type="SAM" id="MobiDB-lite"/>
    </source>
</evidence>
<evidence type="ECO:0000313" key="3">
    <source>
        <dbReference type="Proteomes" id="UP001255856"/>
    </source>
</evidence>
<proteinExistence type="predicted"/>
<dbReference type="AlphaFoldDB" id="A0AAD9MGV5"/>
<feature type="region of interest" description="Disordered" evidence="1">
    <location>
        <begin position="175"/>
        <end position="257"/>
    </location>
</feature>
<keyword evidence="3" id="KW-1185">Reference proteome</keyword>
<dbReference type="EMBL" id="JASFZW010000013">
    <property type="protein sequence ID" value="KAK2075887.1"/>
    <property type="molecule type" value="Genomic_DNA"/>
</dbReference>
<evidence type="ECO:0000313" key="2">
    <source>
        <dbReference type="EMBL" id="KAK2075887.1"/>
    </source>
</evidence>
<feature type="compositionally biased region" description="Low complexity" evidence="1">
    <location>
        <begin position="52"/>
        <end position="62"/>
    </location>
</feature>
<comment type="caution">
    <text evidence="2">The sequence shown here is derived from an EMBL/GenBank/DDBJ whole genome shotgun (WGS) entry which is preliminary data.</text>
</comment>
<feature type="region of interest" description="Disordered" evidence="1">
    <location>
        <begin position="40"/>
        <end position="126"/>
    </location>
</feature>
<gene>
    <name evidence="2" type="ORF">QBZ16_001629</name>
</gene>
<sequence>MQGLLEAVKDLYAKHVLPAVEKRAEKLHIPSPRALLDKVRTGSSAAADWVGAGSSPVAQPSVASPPRPATIKAVAADSPASALAPKVERSSLDLAPPREEPSFLASEPTALSVGPATPTQQTAAPETGFADTATSVETPFLDKAGPSPPASPAVSNIALSPHIATAKAEILGLTPGRLGSEAPGDDVGRSAKPAPVTVPDSDPISTSEITPQADPHASPATSRGQATSASDADSATSGGPRRQKKKRHGTPLSSVGRGIKKIFVCGADI</sequence>
<reference evidence="2" key="1">
    <citation type="submission" date="2021-01" db="EMBL/GenBank/DDBJ databases">
        <authorList>
            <person name="Eckstrom K.M.E."/>
        </authorList>
    </citation>
    <scope>NUCLEOTIDE SEQUENCE</scope>
    <source>
        <strain evidence="2">UVCC 0001</strain>
    </source>
</reference>
<protein>
    <submittedName>
        <fullName evidence="2">Uncharacterized protein</fullName>
    </submittedName>
</protein>
<feature type="compositionally biased region" description="Low complexity" evidence="1">
    <location>
        <begin position="226"/>
        <end position="237"/>
    </location>
</feature>
<accession>A0AAD9MGV5</accession>
<feature type="compositionally biased region" description="Low complexity" evidence="1">
    <location>
        <begin position="115"/>
        <end position="125"/>
    </location>
</feature>